<dbReference type="OrthoDB" id="2017432at2759"/>
<dbReference type="EMBL" id="BFEA01000197">
    <property type="protein sequence ID" value="GBG74154.1"/>
    <property type="molecule type" value="Genomic_DNA"/>
</dbReference>
<reference evidence="3 4" key="1">
    <citation type="journal article" date="2018" name="Cell">
        <title>The Chara Genome: Secondary Complexity and Implications for Plant Terrestrialization.</title>
        <authorList>
            <person name="Nishiyama T."/>
            <person name="Sakayama H."/>
            <person name="Vries J.D."/>
            <person name="Buschmann H."/>
            <person name="Saint-Marcoux D."/>
            <person name="Ullrich K.K."/>
            <person name="Haas F.B."/>
            <person name="Vanderstraeten L."/>
            <person name="Becker D."/>
            <person name="Lang D."/>
            <person name="Vosolsobe S."/>
            <person name="Rombauts S."/>
            <person name="Wilhelmsson P.K.I."/>
            <person name="Janitza P."/>
            <person name="Kern R."/>
            <person name="Heyl A."/>
            <person name="Rumpler F."/>
            <person name="Villalobos L.I.A.C."/>
            <person name="Clay J.M."/>
            <person name="Skokan R."/>
            <person name="Toyoda A."/>
            <person name="Suzuki Y."/>
            <person name="Kagoshima H."/>
            <person name="Schijlen E."/>
            <person name="Tajeshwar N."/>
            <person name="Catarino B."/>
            <person name="Hetherington A.J."/>
            <person name="Saltykova A."/>
            <person name="Bonnot C."/>
            <person name="Breuninger H."/>
            <person name="Symeonidi A."/>
            <person name="Radhakrishnan G.V."/>
            <person name="Van Nieuwerburgh F."/>
            <person name="Deforce D."/>
            <person name="Chang C."/>
            <person name="Karol K.G."/>
            <person name="Hedrich R."/>
            <person name="Ulvskov P."/>
            <person name="Glockner G."/>
            <person name="Delwiche C.F."/>
            <person name="Petrasek J."/>
            <person name="Van de Peer Y."/>
            <person name="Friml J."/>
            <person name="Beilby M."/>
            <person name="Dolan L."/>
            <person name="Kohara Y."/>
            <person name="Sugano S."/>
            <person name="Fujiyama A."/>
            <person name="Delaux P.-M."/>
            <person name="Quint M."/>
            <person name="TheiBen G."/>
            <person name="Hagemann M."/>
            <person name="Harholt J."/>
            <person name="Dunand C."/>
            <person name="Zachgo S."/>
            <person name="Langdale J."/>
            <person name="Maumus F."/>
            <person name="Straeten D.V.D."/>
            <person name="Gould S.B."/>
            <person name="Rensing S.A."/>
        </authorList>
    </citation>
    <scope>NUCLEOTIDE SEQUENCE [LARGE SCALE GENOMIC DNA]</scope>
    <source>
        <strain evidence="3 4">S276</strain>
    </source>
</reference>
<keyword evidence="2" id="KW-0812">Transmembrane</keyword>
<keyword evidence="2" id="KW-0472">Membrane</keyword>
<dbReference type="Gramene" id="GBG74154">
    <property type="protein sequence ID" value="GBG74154"/>
    <property type="gene ID" value="CBR_g17867"/>
</dbReference>
<evidence type="ECO:0000313" key="4">
    <source>
        <dbReference type="Proteomes" id="UP000265515"/>
    </source>
</evidence>
<dbReference type="Gene3D" id="2.60.120.10">
    <property type="entry name" value="Jelly Rolls"/>
    <property type="match status" value="1"/>
</dbReference>
<feature type="compositionally biased region" description="Basic and acidic residues" evidence="1">
    <location>
        <begin position="263"/>
        <end position="295"/>
    </location>
</feature>
<sequence>MPPSSGPIGSHMRYGGGTAKHTRRLQLSSCVASLVVSVLLVMLFVVFRLIVGRAVEHPTNLLRNVTSTLQREEGRDGGGKDKETTATETTEALAQQHENRRKTDSSSSSFVRKMDANAIPKSGVGFLRGDFRGWMIEPLDAVVRSGLKGGATSCGEVNFGSVRPGCVRGNHKHDDKNETIVLWGAWTKIRLRGRESEEEKGRREQDEEVVVGPDEVAVLVAPEGVAHAVINIDDAASTYLVSSQSKLWSTNRGRQREMQWLRTNGREGGREGEEMERERVGEEEGQKRIIPDRSQSKPWSTNRGRQPEMQWV</sequence>
<dbReference type="Proteomes" id="UP000265515">
    <property type="component" value="Unassembled WGS sequence"/>
</dbReference>
<name>A0A388KVS1_CHABU</name>
<keyword evidence="4" id="KW-1185">Reference proteome</keyword>
<accession>A0A388KVS1</accession>
<feature type="region of interest" description="Disordered" evidence="1">
    <location>
        <begin position="263"/>
        <end position="312"/>
    </location>
</feature>
<evidence type="ECO:0008006" key="5">
    <source>
        <dbReference type="Google" id="ProtNLM"/>
    </source>
</evidence>
<proteinExistence type="predicted"/>
<evidence type="ECO:0000256" key="1">
    <source>
        <dbReference type="SAM" id="MobiDB-lite"/>
    </source>
</evidence>
<dbReference type="SUPFAM" id="SSF51182">
    <property type="entry name" value="RmlC-like cupins"/>
    <property type="match status" value="1"/>
</dbReference>
<evidence type="ECO:0000313" key="3">
    <source>
        <dbReference type="EMBL" id="GBG74154.1"/>
    </source>
</evidence>
<evidence type="ECO:0000256" key="2">
    <source>
        <dbReference type="SAM" id="Phobius"/>
    </source>
</evidence>
<dbReference type="AlphaFoldDB" id="A0A388KVS1"/>
<dbReference type="InterPro" id="IPR014710">
    <property type="entry name" value="RmlC-like_jellyroll"/>
</dbReference>
<gene>
    <name evidence="3" type="ORF">CBR_g17867</name>
</gene>
<feature type="transmembrane region" description="Helical" evidence="2">
    <location>
        <begin position="30"/>
        <end position="51"/>
    </location>
</feature>
<comment type="caution">
    <text evidence="3">The sequence shown here is derived from an EMBL/GenBank/DDBJ whole genome shotgun (WGS) entry which is preliminary data.</text>
</comment>
<dbReference type="PANTHER" id="PTHR37742">
    <property type="entry name" value="OS01G0810200 PROTEIN"/>
    <property type="match status" value="1"/>
</dbReference>
<keyword evidence="2" id="KW-1133">Transmembrane helix</keyword>
<protein>
    <recommendedName>
        <fullName evidence="5">Cupin type-1 domain-containing protein</fullName>
    </recommendedName>
</protein>
<dbReference type="InterPro" id="IPR011051">
    <property type="entry name" value="RmlC_Cupin_sf"/>
</dbReference>
<organism evidence="3 4">
    <name type="scientific">Chara braunii</name>
    <name type="common">Braun's stonewort</name>
    <dbReference type="NCBI Taxonomy" id="69332"/>
    <lineage>
        <taxon>Eukaryota</taxon>
        <taxon>Viridiplantae</taxon>
        <taxon>Streptophyta</taxon>
        <taxon>Charophyceae</taxon>
        <taxon>Charales</taxon>
        <taxon>Characeae</taxon>
        <taxon>Chara</taxon>
    </lineage>
</organism>
<dbReference type="PANTHER" id="PTHR37742:SF1">
    <property type="entry name" value="OS01G0810200 PROTEIN"/>
    <property type="match status" value="1"/>
</dbReference>